<accession>A0ABT6Z1W5</accession>
<protein>
    <recommendedName>
        <fullName evidence="3">HTH cro/C1-type domain-containing protein</fullName>
    </recommendedName>
</protein>
<keyword evidence="2" id="KW-1185">Reference proteome</keyword>
<dbReference type="SUPFAM" id="SSF47413">
    <property type="entry name" value="lambda repressor-like DNA-binding domains"/>
    <property type="match status" value="1"/>
</dbReference>
<sequence>MELTREMIKETLRKRNMTELEFCESVGYSQPSLHRFYNSGNIRAKNARKIIQFLELNDNEKEETQFKSSSNVDDSGVLERLLRRIEELTIENYTLKKELGKCESTFLPALSA</sequence>
<dbReference type="Proteomes" id="UP001225761">
    <property type="component" value="Unassembled WGS sequence"/>
</dbReference>
<dbReference type="InterPro" id="IPR010982">
    <property type="entry name" value="Lambda_DNA-bd_dom_sf"/>
</dbReference>
<proteinExistence type="predicted"/>
<name>A0ABT6Z1W5_9BACT</name>
<comment type="caution">
    <text evidence="1">The sequence shown here is derived from an EMBL/GenBank/DDBJ whole genome shotgun (WGS) entry which is preliminary data.</text>
</comment>
<evidence type="ECO:0000313" key="2">
    <source>
        <dbReference type="Proteomes" id="UP001225761"/>
    </source>
</evidence>
<organism evidence="1 2">
    <name type="scientific">Flectobacillus rivi</name>
    <dbReference type="NCBI Taxonomy" id="2984209"/>
    <lineage>
        <taxon>Bacteria</taxon>
        <taxon>Pseudomonadati</taxon>
        <taxon>Bacteroidota</taxon>
        <taxon>Cytophagia</taxon>
        <taxon>Cytophagales</taxon>
        <taxon>Flectobacillaceae</taxon>
        <taxon>Flectobacillus</taxon>
    </lineage>
</organism>
<evidence type="ECO:0000313" key="1">
    <source>
        <dbReference type="EMBL" id="MDI9874629.1"/>
    </source>
</evidence>
<dbReference type="RefSeq" id="WP_283381464.1">
    <property type="nucleotide sequence ID" value="NZ_JASHIE010000005.1"/>
</dbReference>
<reference evidence="1 2" key="1">
    <citation type="submission" date="2023-05" db="EMBL/GenBank/DDBJ databases">
        <title>Novel species of genus Flectobacillus isolated from stream in China.</title>
        <authorList>
            <person name="Lu H."/>
        </authorList>
    </citation>
    <scope>NUCLEOTIDE SEQUENCE [LARGE SCALE GENOMIC DNA]</scope>
    <source>
        <strain evidence="1 2">LFS242W</strain>
    </source>
</reference>
<dbReference type="EMBL" id="JASHIE010000005">
    <property type="protein sequence ID" value="MDI9874629.1"/>
    <property type="molecule type" value="Genomic_DNA"/>
</dbReference>
<gene>
    <name evidence="1" type="ORF">QM481_08825</name>
</gene>
<evidence type="ECO:0008006" key="3">
    <source>
        <dbReference type="Google" id="ProtNLM"/>
    </source>
</evidence>